<sequence>MKKKGSQSEGCTEQNVTDAPVNARRVVSTKGRIATICCVDIMRVVPRESHVPFEDEGLLLF</sequence>
<accession>A0A2U3D7E0</accession>
<dbReference type="AlphaFoldDB" id="A0A2U3D7E0"/>
<proteinExistence type="predicted"/>
<organism evidence="1 2">
    <name type="scientific">Sulfoacidibacillus thermotolerans</name>
    <name type="common">Acidibacillus sulfuroxidans</name>
    <dbReference type="NCBI Taxonomy" id="1765684"/>
    <lineage>
        <taxon>Bacteria</taxon>
        <taxon>Bacillati</taxon>
        <taxon>Bacillota</taxon>
        <taxon>Bacilli</taxon>
        <taxon>Bacillales</taxon>
        <taxon>Alicyclobacillaceae</taxon>
        <taxon>Sulfoacidibacillus</taxon>
    </lineage>
</organism>
<evidence type="ECO:0000313" key="2">
    <source>
        <dbReference type="Proteomes" id="UP000245380"/>
    </source>
</evidence>
<name>A0A2U3D7E0_SULT2</name>
<dbReference type="EMBL" id="MPDK01000017">
    <property type="protein sequence ID" value="PWI57202.1"/>
    <property type="molecule type" value="Genomic_DNA"/>
</dbReference>
<evidence type="ECO:0000313" key="1">
    <source>
        <dbReference type="EMBL" id="PWI57202.1"/>
    </source>
</evidence>
<reference evidence="1 2" key="1">
    <citation type="submission" date="2016-11" db="EMBL/GenBank/DDBJ databases">
        <title>Comparative genomics of Acidibacillus ferroxidans species.</title>
        <authorList>
            <person name="Oliveira G."/>
            <person name="Nunes G."/>
            <person name="Oliveira R."/>
            <person name="Araujo F."/>
            <person name="Salim A."/>
            <person name="Scholte L."/>
            <person name="Morais D."/>
            <person name="Nancucheo I."/>
            <person name="Johnson D.B."/>
            <person name="Grail B."/>
            <person name="Bittencourt J."/>
            <person name="Valadares R."/>
        </authorList>
    </citation>
    <scope>NUCLEOTIDE SEQUENCE [LARGE SCALE GENOMIC DNA]</scope>
    <source>
        <strain evidence="1 2">Y002</strain>
    </source>
</reference>
<protein>
    <submittedName>
        <fullName evidence="1">Uncharacterized protein</fullName>
    </submittedName>
</protein>
<dbReference type="Proteomes" id="UP000245380">
    <property type="component" value="Unassembled WGS sequence"/>
</dbReference>
<comment type="caution">
    <text evidence="1">The sequence shown here is derived from an EMBL/GenBank/DDBJ whole genome shotgun (WGS) entry which is preliminary data.</text>
</comment>
<gene>
    <name evidence="1" type="ORF">BM613_10060</name>
</gene>
<keyword evidence="2" id="KW-1185">Reference proteome</keyword>